<evidence type="ECO:0000256" key="3">
    <source>
        <dbReference type="ARBA" id="ARBA00021907"/>
    </source>
</evidence>
<dbReference type="PANTHER" id="PTHR47755:SF1">
    <property type="entry name" value="CELL DIVISION PROTEIN FTSX"/>
    <property type="match status" value="1"/>
</dbReference>
<keyword evidence="15" id="KW-1185">Reference proteome</keyword>
<comment type="similarity">
    <text evidence="2 10">Belongs to the ABC-4 integral membrane protein family. FtsX subfamily.</text>
</comment>
<name>A0A1Y4SVK6_9FIRM</name>
<dbReference type="InterPro" id="IPR003838">
    <property type="entry name" value="ABC3_permease_C"/>
</dbReference>
<accession>A0A1Y4SVK6</accession>
<evidence type="ECO:0000256" key="6">
    <source>
        <dbReference type="ARBA" id="ARBA00022692"/>
    </source>
</evidence>
<keyword evidence="4 10" id="KW-1003">Cell membrane</keyword>
<evidence type="ECO:0000256" key="9">
    <source>
        <dbReference type="ARBA" id="ARBA00023306"/>
    </source>
</evidence>
<dbReference type="Gene3D" id="3.30.70.3040">
    <property type="match status" value="1"/>
</dbReference>
<reference evidence="14 15" key="1">
    <citation type="journal article" date="2018" name="BMC Genomics">
        <title>Whole genome sequencing and function prediction of 133 gut anaerobes isolated from chicken caecum in pure cultures.</title>
        <authorList>
            <person name="Medvecky M."/>
            <person name="Cejkova D."/>
            <person name="Polansky O."/>
            <person name="Karasova D."/>
            <person name="Kubasova T."/>
            <person name="Cizek A."/>
            <person name="Rychlik I."/>
        </authorList>
    </citation>
    <scope>NUCLEOTIDE SEQUENCE [LARGE SCALE GENOMIC DNA]</scope>
    <source>
        <strain evidence="14 15">An13</strain>
    </source>
</reference>
<evidence type="ECO:0000313" key="15">
    <source>
        <dbReference type="Proteomes" id="UP000195305"/>
    </source>
</evidence>
<protein>
    <recommendedName>
        <fullName evidence="3 10">Cell division protein FtsX</fullName>
    </recommendedName>
</protein>
<organism evidence="14 15">
    <name type="scientific">Massilimicrobiota timonensis</name>
    <dbReference type="NCBI Taxonomy" id="1776392"/>
    <lineage>
        <taxon>Bacteria</taxon>
        <taxon>Bacillati</taxon>
        <taxon>Bacillota</taxon>
        <taxon>Erysipelotrichia</taxon>
        <taxon>Erysipelotrichales</taxon>
        <taxon>Erysipelotrichaceae</taxon>
        <taxon>Massilimicrobiota</taxon>
    </lineage>
</organism>
<feature type="domain" description="FtsX extracellular" evidence="13">
    <location>
        <begin position="64"/>
        <end position="155"/>
    </location>
</feature>
<dbReference type="GO" id="GO:0051301">
    <property type="term" value="P:cell division"/>
    <property type="evidence" value="ECO:0007669"/>
    <property type="project" value="UniProtKB-KW"/>
</dbReference>
<dbReference type="Proteomes" id="UP000195305">
    <property type="component" value="Unassembled WGS sequence"/>
</dbReference>
<evidence type="ECO:0000259" key="13">
    <source>
        <dbReference type="Pfam" id="PF18075"/>
    </source>
</evidence>
<keyword evidence="7 11" id="KW-1133">Transmembrane helix</keyword>
<dbReference type="InterPro" id="IPR004513">
    <property type="entry name" value="FtsX"/>
</dbReference>
<comment type="caution">
    <text evidence="14">The sequence shown here is derived from an EMBL/GenBank/DDBJ whole genome shotgun (WGS) entry which is preliminary data.</text>
</comment>
<keyword evidence="8 10" id="KW-0472">Membrane</keyword>
<evidence type="ECO:0000256" key="8">
    <source>
        <dbReference type="ARBA" id="ARBA00023136"/>
    </source>
</evidence>
<feature type="domain" description="ABC3 transporter permease C-terminal" evidence="12">
    <location>
        <begin position="180"/>
        <end position="300"/>
    </location>
</feature>
<dbReference type="RefSeq" id="WP_087358329.1">
    <property type="nucleotide sequence ID" value="NZ_JACJKO010000032.1"/>
</dbReference>
<evidence type="ECO:0000256" key="4">
    <source>
        <dbReference type="ARBA" id="ARBA00022475"/>
    </source>
</evidence>
<evidence type="ECO:0000256" key="5">
    <source>
        <dbReference type="ARBA" id="ARBA00022618"/>
    </source>
</evidence>
<dbReference type="AlphaFoldDB" id="A0A1Y4SVK6"/>
<sequence>MEFISCIKNFPKHCKTAFQNIWRNGVMSASSIFAVTITLLLIAVIGVIAINVQDMTYSIEDSLTIYVKMDREISDKEAQEILPEIEKIDGVKKATFSSKENELDKMIEMQDEDGKKLFETYRENNPLGAAYVVEVKDAKEIDTVADKISALDHVNDATSGGASTNSLVNSLETIRNGGAVFVVGLTIVALFMIANTIKITITSRQTEISIMRMVGASNWYIRLPYMLEGVFIGLLGAIIPILVVYFGYNWIYSGAADFLPAMVSMREPFPFIWQCAGIMIALGCGVGLIGSFVSVRKFLKF</sequence>
<feature type="transmembrane region" description="Helical" evidence="11">
    <location>
        <begin position="179"/>
        <end position="202"/>
    </location>
</feature>
<evidence type="ECO:0000259" key="12">
    <source>
        <dbReference type="Pfam" id="PF02687"/>
    </source>
</evidence>
<evidence type="ECO:0000256" key="1">
    <source>
        <dbReference type="ARBA" id="ARBA00004651"/>
    </source>
</evidence>
<dbReference type="EMBL" id="NFLJ01000022">
    <property type="protein sequence ID" value="OUQ33948.1"/>
    <property type="molecule type" value="Genomic_DNA"/>
</dbReference>
<feature type="transmembrane region" description="Helical" evidence="11">
    <location>
        <begin position="32"/>
        <end position="52"/>
    </location>
</feature>
<dbReference type="InterPro" id="IPR040690">
    <property type="entry name" value="FtsX_ECD"/>
</dbReference>
<evidence type="ECO:0000256" key="10">
    <source>
        <dbReference type="PIRNR" id="PIRNR003097"/>
    </source>
</evidence>
<dbReference type="InterPro" id="IPR058204">
    <property type="entry name" value="FtsX_firmicutes-type"/>
</dbReference>
<dbReference type="NCBIfam" id="NF038347">
    <property type="entry name" value="FtsX_Gpos"/>
    <property type="match status" value="1"/>
</dbReference>
<dbReference type="GO" id="GO:0005886">
    <property type="term" value="C:plasma membrane"/>
    <property type="evidence" value="ECO:0007669"/>
    <property type="project" value="UniProtKB-SubCell"/>
</dbReference>
<dbReference type="OrthoDB" id="9812531at2"/>
<evidence type="ECO:0000256" key="11">
    <source>
        <dbReference type="SAM" id="Phobius"/>
    </source>
</evidence>
<gene>
    <name evidence="14" type="ORF">B5E75_08400</name>
</gene>
<feature type="transmembrane region" description="Helical" evidence="11">
    <location>
        <begin position="271"/>
        <end position="295"/>
    </location>
</feature>
<evidence type="ECO:0000313" key="14">
    <source>
        <dbReference type="EMBL" id="OUQ33948.1"/>
    </source>
</evidence>
<dbReference type="Pfam" id="PF18075">
    <property type="entry name" value="FtsX_ECD"/>
    <property type="match status" value="1"/>
</dbReference>
<feature type="transmembrane region" description="Helical" evidence="11">
    <location>
        <begin position="223"/>
        <end position="251"/>
    </location>
</feature>
<dbReference type="PIRSF" id="PIRSF003097">
    <property type="entry name" value="FtsX"/>
    <property type="match status" value="1"/>
</dbReference>
<keyword evidence="9 10" id="KW-0131">Cell cycle</keyword>
<comment type="subcellular location">
    <subcellularLocation>
        <location evidence="1">Cell membrane</location>
        <topology evidence="1">Multi-pass membrane protein</topology>
    </subcellularLocation>
</comment>
<comment type="function">
    <text evidence="10">Part of the ABC transporter FtsEX involved in asymmetric cellular division facilitating the initiation of sporulation.</text>
</comment>
<keyword evidence="5 10" id="KW-0132">Cell division</keyword>
<evidence type="ECO:0000256" key="2">
    <source>
        <dbReference type="ARBA" id="ARBA00007379"/>
    </source>
</evidence>
<keyword evidence="6 11" id="KW-0812">Transmembrane</keyword>
<proteinExistence type="inferred from homology"/>
<evidence type="ECO:0000256" key="7">
    <source>
        <dbReference type="ARBA" id="ARBA00022989"/>
    </source>
</evidence>
<dbReference type="Pfam" id="PF02687">
    <property type="entry name" value="FtsX"/>
    <property type="match status" value="1"/>
</dbReference>
<dbReference type="PANTHER" id="PTHR47755">
    <property type="entry name" value="CELL DIVISION PROTEIN FTSX"/>
    <property type="match status" value="1"/>
</dbReference>